<feature type="region of interest" description="Disordered" evidence="1">
    <location>
        <begin position="94"/>
        <end position="117"/>
    </location>
</feature>
<dbReference type="EMBL" id="LSFI01000016">
    <property type="protein sequence ID" value="OAG27946.1"/>
    <property type="molecule type" value="Genomic_DNA"/>
</dbReference>
<dbReference type="Proteomes" id="UP000076964">
    <property type="component" value="Unassembled WGS sequence"/>
</dbReference>
<name>A0A177E8C1_9BACT</name>
<comment type="caution">
    <text evidence="2">The sequence shown here is derived from an EMBL/GenBank/DDBJ whole genome shotgun (WGS) entry which is preliminary data.</text>
</comment>
<sequence length="117" mass="13649">MNNEIYSKLNQLMASLQKELPIKFFNLTQIPEAVNWAETGGISVHENFHTRRKLSYHVISASRENLEAFCRKVGLPTDQIKASEFYRFWHTTWTPFPPGPKPKRRRGRPPKRPSIQG</sequence>
<gene>
    <name evidence="2" type="ORF">TH606_04210</name>
</gene>
<accession>A0A177E8C1</accession>
<feature type="compositionally biased region" description="Basic residues" evidence="1">
    <location>
        <begin position="101"/>
        <end position="111"/>
    </location>
</feature>
<evidence type="ECO:0000313" key="2">
    <source>
        <dbReference type="EMBL" id="OAG27946.1"/>
    </source>
</evidence>
<evidence type="ECO:0000313" key="3">
    <source>
        <dbReference type="Proteomes" id="UP000076964"/>
    </source>
</evidence>
<organism evidence="2 3">
    <name type="scientific">Thermodesulfatator autotrophicus</name>
    <dbReference type="NCBI Taxonomy" id="1795632"/>
    <lineage>
        <taxon>Bacteria</taxon>
        <taxon>Pseudomonadati</taxon>
        <taxon>Thermodesulfobacteriota</taxon>
        <taxon>Thermodesulfobacteria</taxon>
        <taxon>Thermodesulfobacteriales</taxon>
        <taxon>Thermodesulfatatoraceae</taxon>
        <taxon>Thermodesulfatator</taxon>
    </lineage>
</organism>
<reference evidence="2 3" key="1">
    <citation type="submission" date="2016-02" db="EMBL/GenBank/DDBJ databases">
        <title>Draft genome sequence of Thermodesulfatator sp. S606.</title>
        <authorList>
            <person name="Lai Q."/>
            <person name="Cao J."/>
            <person name="Dupont S."/>
            <person name="Shao Z."/>
            <person name="Jebbar M."/>
            <person name="Alain K."/>
        </authorList>
    </citation>
    <scope>NUCLEOTIDE SEQUENCE [LARGE SCALE GENOMIC DNA]</scope>
    <source>
        <strain evidence="2 3">S606</strain>
    </source>
</reference>
<evidence type="ECO:0000256" key="1">
    <source>
        <dbReference type="SAM" id="MobiDB-lite"/>
    </source>
</evidence>
<proteinExistence type="predicted"/>
<keyword evidence="3" id="KW-1185">Reference proteome</keyword>
<dbReference type="AlphaFoldDB" id="A0A177E8C1"/>
<protein>
    <submittedName>
        <fullName evidence="2">Uncharacterized protein</fullName>
    </submittedName>
</protein>
<dbReference type="STRING" id="1795632.TH606_04210"/>